<name>A0ABN3XNF1_9ACTN</name>
<reference evidence="2 3" key="1">
    <citation type="journal article" date="2019" name="Int. J. Syst. Evol. Microbiol.">
        <title>The Global Catalogue of Microorganisms (GCM) 10K type strain sequencing project: providing services to taxonomists for standard genome sequencing and annotation.</title>
        <authorList>
            <consortium name="The Broad Institute Genomics Platform"/>
            <consortium name="The Broad Institute Genome Sequencing Center for Infectious Disease"/>
            <person name="Wu L."/>
            <person name="Ma J."/>
        </authorList>
    </citation>
    <scope>NUCLEOTIDE SEQUENCE [LARGE SCALE GENOMIC DNA]</scope>
    <source>
        <strain evidence="2 3">JCM 9088</strain>
    </source>
</reference>
<feature type="region of interest" description="Disordered" evidence="1">
    <location>
        <begin position="36"/>
        <end position="102"/>
    </location>
</feature>
<dbReference type="Proteomes" id="UP001500403">
    <property type="component" value="Unassembled WGS sequence"/>
</dbReference>
<evidence type="ECO:0000313" key="2">
    <source>
        <dbReference type="EMBL" id="GAA2973168.1"/>
    </source>
</evidence>
<comment type="caution">
    <text evidence="2">The sequence shown here is derived from an EMBL/GenBank/DDBJ whole genome shotgun (WGS) entry which is preliminary data.</text>
</comment>
<proteinExistence type="predicted"/>
<sequence length="102" mass="10990">MAPPTRPCPALSHAVRHIRSGLCATGLHPQSIRRTTFMNTQNPTLRQRDHHRRGAAYAPAPPHPAPVNRRLAWYVGPETTRGPADGPPGSPEGNVFDAMSAG</sequence>
<accession>A0ABN3XNF1</accession>
<protein>
    <submittedName>
        <fullName evidence="2">Uncharacterized protein</fullName>
    </submittedName>
</protein>
<dbReference type="EMBL" id="BAAAUD010000111">
    <property type="protein sequence ID" value="GAA2973168.1"/>
    <property type="molecule type" value="Genomic_DNA"/>
</dbReference>
<gene>
    <name evidence="2" type="ORF">GCM10010446_66980</name>
</gene>
<feature type="compositionally biased region" description="Polar residues" evidence="1">
    <location>
        <begin position="36"/>
        <end position="45"/>
    </location>
</feature>
<evidence type="ECO:0000256" key="1">
    <source>
        <dbReference type="SAM" id="MobiDB-lite"/>
    </source>
</evidence>
<evidence type="ECO:0000313" key="3">
    <source>
        <dbReference type="Proteomes" id="UP001500403"/>
    </source>
</evidence>
<organism evidence="2 3">
    <name type="scientific">Streptomyces enissocaesilis</name>
    <dbReference type="NCBI Taxonomy" id="332589"/>
    <lineage>
        <taxon>Bacteria</taxon>
        <taxon>Bacillati</taxon>
        <taxon>Actinomycetota</taxon>
        <taxon>Actinomycetes</taxon>
        <taxon>Kitasatosporales</taxon>
        <taxon>Streptomycetaceae</taxon>
        <taxon>Streptomyces</taxon>
        <taxon>Streptomyces rochei group</taxon>
    </lineage>
</organism>
<keyword evidence="3" id="KW-1185">Reference proteome</keyword>